<feature type="domain" description="DUF8040" evidence="9">
    <location>
        <begin position="135"/>
        <end position="216"/>
    </location>
</feature>
<name>A0A8D0GQE7_SPHPU</name>
<protein>
    <recommendedName>
        <fullName evidence="12">DDE Tnp4 domain-containing protein</fullName>
    </recommendedName>
</protein>
<comment type="cofactor">
    <cofactor evidence="1">
        <name>a divalent metal cation</name>
        <dbReference type="ChEBI" id="CHEBI:60240"/>
    </cofactor>
</comment>
<evidence type="ECO:0000259" key="9">
    <source>
        <dbReference type="Pfam" id="PF26138"/>
    </source>
</evidence>
<feature type="domain" description="DDE Tnp4" evidence="8">
    <location>
        <begin position="250"/>
        <end position="411"/>
    </location>
</feature>
<keyword evidence="4" id="KW-0540">Nuclease</keyword>
<dbReference type="PANTHER" id="PTHR22930">
    <property type="match status" value="1"/>
</dbReference>
<evidence type="ECO:0000256" key="2">
    <source>
        <dbReference type="ARBA" id="ARBA00004123"/>
    </source>
</evidence>
<evidence type="ECO:0000256" key="5">
    <source>
        <dbReference type="ARBA" id="ARBA00022723"/>
    </source>
</evidence>
<evidence type="ECO:0000256" key="4">
    <source>
        <dbReference type="ARBA" id="ARBA00022722"/>
    </source>
</evidence>
<dbReference type="InterPro" id="IPR045249">
    <property type="entry name" value="HARBI1-like"/>
</dbReference>
<sequence>MSLPPDTVSFLNIIICYQNWLQKVMLLVSSISAHEADEIRVLQDLCEDCKTTCGETRQAINNSMNVAQNLSQCDDETVHFLQKNYSKIMEVLGCIIRIFPNTFSTIDNVLPISREIWVMQKSDDWWQSNVCDSWNEIQWFQNFRMTKDVFTKLVETLTPHLKRKDTCMRKAISVEKRLAITLLKLATTDGYRSVAARFGVGVSTVCNIVIEVCKTINDILLPKVIQFHDLSEIVNGFQMLGFPQCMGAINGSHIRIIAPAVNKESYVCRKGYHSIVLQAIVDANGLFTDVFAGFHGGAHNSAVMHASPFFKKKNSGNFFSNPILEINGMNVSPVIIADPAYTCLPWLMKPYPRNQLNADTERFNNILTRARQVVERSFGRLKSRWRSLGGIIEMQPERVAELAVTACVLHNVCETGGDALSWPAQICNDQELADVVVPGAGQIPTAVKNRGNAVRTAYCNFFKELHTEPCA</sequence>
<dbReference type="GeneTree" id="ENSGT00940000163810"/>
<evidence type="ECO:0000313" key="10">
    <source>
        <dbReference type="Ensembl" id="ENSSPUP00000008253.1"/>
    </source>
</evidence>
<dbReference type="PANTHER" id="PTHR22930:SF206">
    <property type="entry name" value="NUCLEASE HARBI1"/>
    <property type="match status" value="1"/>
</dbReference>
<dbReference type="Proteomes" id="UP000694392">
    <property type="component" value="Unplaced"/>
</dbReference>
<dbReference type="OMA" id="ASKFIQW"/>
<evidence type="ECO:0000256" key="1">
    <source>
        <dbReference type="ARBA" id="ARBA00001968"/>
    </source>
</evidence>
<keyword evidence="6" id="KW-0378">Hydrolase</keyword>
<dbReference type="Pfam" id="PF13359">
    <property type="entry name" value="DDE_Tnp_4"/>
    <property type="match status" value="1"/>
</dbReference>
<comment type="subcellular location">
    <subcellularLocation>
        <location evidence="2">Nucleus</location>
    </subcellularLocation>
</comment>
<evidence type="ECO:0008006" key="12">
    <source>
        <dbReference type="Google" id="ProtNLM"/>
    </source>
</evidence>
<evidence type="ECO:0000256" key="3">
    <source>
        <dbReference type="ARBA" id="ARBA00006958"/>
    </source>
</evidence>
<accession>A0A8D0GQE7</accession>
<dbReference type="InterPro" id="IPR027806">
    <property type="entry name" value="HARBI1_dom"/>
</dbReference>
<dbReference type="Ensembl" id="ENSSPUT00000008807.1">
    <property type="protein sequence ID" value="ENSSPUP00000008253.1"/>
    <property type="gene ID" value="ENSSPUG00000006404.1"/>
</dbReference>
<comment type="similarity">
    <text evidence="3">Belongs to the HARBI1 family.</text>
</comment>
<dbReference type="GO" id="GO:0004518">
    <property type="term" value="F:nuclease activity"/>
    <property type="evidence" value="ECO:0007669"/>
    <property type="project" value="UniProtKB-KW"/>
</dbReference>
<proteinExistence type="inferred from homology"/>
<dbReference type="InterPro" id="IPR058353">
    <property type="entry name" value="DUF8040"/>
</dbReference>
<keyword evidence="5" id="KW-0479">Metal-binding</keyword>
<dbReference type="GO" id="GO:0005634">
    <property type="term" value="C:nucleus"/>
    <property type="evidence" value="ECO:0007669"/>
    <property type="project" value="UniProtKB-SubCell"/>
</dbReference>
<dbReference type="GO" id="GO:0016787">
    <property type="term" value="F:hydrolase activity"/>
    <property type="evidence" value="ECO:0007669"/>
    <property type="project" value="UniProtKB-KW"/>
</dbReference>
<reference evidence="10" key="1">
    <citation type="submission" date="2025-08" db="UniProtKB">
        <authorList>
            <consortium name="Ensembl"/>
        </authorList>
    </citation>
    <scope>IDENTIFICATION</scope>
</reference>
<evidence type="ECO:0000313" key="11">
    <source>
        <dbReference type="Proteomes" id="UP000694392"/>
    </source>
</evidence>
<keyword evidence="7" id="KW-0539">Nucleus</keyword>
<dbReference type="Pfam" id="PF26138">
    <property type="entry name" value="DUF8040"/>
    <property type="match status" value="1"/>
</dbReference>
<evidence type="ECO:0000256" key="7">
    <source>
        <dbReference type="ARBA" id="ARBA00023242"/>
    </source>
</evidence>
<keyword evidence="11" id="KW-1185">Reference proteome</keyword>
<evidence type="ECO:0000259" key="8">
    <source>
        <dbReference type="Pfam" id="PF13359"/>
    </source>
</evidence>
<reference evidence="10" key="2">
    <citation type="submission" date="2025-09" db="UniProtKB">
        <authorList>
            <consortium name="Ensembl"/>
        </authorList>
    </citation>
    <scope>IDENTIFICATION</scope>
</reference>
<evidence type="ECO:0000256" key="6">
    <source>
        <dbReference type="ARBA" id="ARBA00022801"/>
    </source>
</evidence>
<dbReference type="AlphaFoldDB" id="A0A8D0GQE7"/>
<organism evidence="10 11">
    <name type="scientific">Sphenodon punctatus</name>
    <name type="common">Tuatara</name>
    <name type="synonym">Hatteria punctata</name>
    <dbReference type="NCBI Taxonomy" id="8508"/>
    <lineage>
        <taxon>Eukaryota</taxon>
        <taxon>Metazoa</taxon>
        <taxon>Chordata</taxon>
        <taxon>Craniata</taxon>
        <taxon>Vertebrata</taxon>
        <taxon>Euteleostomi</taxon>
        <taxon>Lepidosauria</taxon>
        <taxon>Sphenodontia</taxon>
        <taxon>Sphenodontidae</taxon>
        <taxon>Sphenodon</taxon>
    </lineage>
</organism>
<dbReference type="GO" id="GO:0046872">
    <property type="term" value="F:metal ion binding"/>
    <property type="evidence" value="ECO:0007669"/>
    <property type="project" value="UniProtKB-KW"/>
</dbReference>